<dbReference type="SUPFAM" id="SSF161098">
    <property type="entry name" value="MetI-like"/>
    <property type="match status" value="1"/>
</dbReference>
<organism evidence="11 12">
    <name type="scientific">Roseibium marinum</name>
    <dbReference type="NCBI Taxonomy" id="281252"/>
    <lineage>
        <taxon>Bacteria</taxon>
        <taxon>Pseudomonadati</taxon>
        <taxon>Pseudomonadota</taxon>
        <taxon>Alphaproteobacteria</taxon>
        <taxon>Hyphomicrobiales</taxon>
        <taxon>Stappiaceae</taxon>
        <taxon>Roseibium</taxon>
    </lineage>
</organism>
<feature type="transmembrane region" description="Helical" evidence="8">
    <location>
        <begin position="151"/>
        <end position="174"/>
    </location>
</feature>
<sequence>MSGKVQTSAATLAGERGAGNRTGEREGRSFWGAIAASQLYQTFSNALLSSPRRQFVILLAFPVLWVLTQHLGPMLQMFYVSFVDAYPVSRGYEQQFTFDNYARFFGSAIFVMPFFRTLAFAATLTLATLVLTYPVAYFLARHVKRSNQMVFLLLLLIPFWVGEIVRTYAIMILLGNNGAVNLALKWLGLIDRPIPFMYTGFSLSVGIIYLSALYMLLPLYSALEKLPRSYTEAAADLGAGPWTRFWKVTLPLSLEGISSGATLVFLISTGYYATPVLLGGPSTTVFAETIAGFFHTAGDEWPTGAAFACLMFVTALAISLAFGRLMTRLQKGVRK</sequence>
<keyword evidence="3 8" id="KW-0813">Transport</keyword>
<evidence type="ECO:0000256" key="4">
    <source>
        <dbReference type="ARBA" id="ARBA00022475"/>
    </source>
</evidence>
<feature type="transmembrane region" description="Helical" evidence="8">
    <location>
        <begin position="252"/>
        <end position="273"/>
    </location>
</feature>
<feature type="compositionally biased region" description="Polar residues" evidence="9">
    <location>
        <begin position="1"/>
        <end position="10"/>
    </location>
</feature>
<dbReference type="CDD" id="cd06261">
    <property type="entry name" value="TM_PBP2"/>
    <property type="match status" value="1"/>
</dbReference>
<gene>
    <name evidence="11" type="ORF">CLV41_105288</name>
</gene>
<dbReference type="RefSeq" id="WP_103223041.1">
    <property type="nucleotide sequence ID" value="NZ_PPCN01000005.1"/>
</dbReference>
<evidence type="ECO:0000313" key="11">
    <source>
        <dbReference type="EMBL" id="POF31108.1"/>
    </source>
</evidence>
<evidence type="ECO:0000256" key="9">
    <source>
        <dbReference type="SAM" id="MobiDB-lite"/>
    </source>
</evidence>
<dbReference type="EMBL" id="PPCN01000005">
    <property type="protein sequence ID" value="POF31108.1"/>
    <property type="molecule type" value="Genomic_DNA"/>
</dbReference>
<dbReference type="PANTHER" id="PTHR42929:SF5">
    <property type="entry name" value="ABC TRANSPORTER PERMEASE PROTEIN"/>
    <property type="match status" value="1"/>
</dbReference>
<comment type="caution">
    <text evidence="11">The sequence shown here is derived from an EMBL/GenBank/DDBJ whole genome shotgun (WGS) entry which is preliminary data.</text>
</comment>
<dbReference type="InterPro" id="IPR035906">
    <property type="entry name" value="MetI-like_sf"/>
</dbReference>
<dbReference type="Proteomes" id="UP000236959">
    <property type="component" value="Unassembled WGS sequence"/>
</dbReference>
<dbReference type="Gene3D" id="1.10.3720.10">
    <property type="entry name" value="MetI-like"/>
    <property type="match status" value="1"/>
</dbReference>
<proteinExistence type="inferred from homology"/>
<keyword evidence="6 8" id="KW-1133">Transmembrane helix</keyword>
<evidence type="ECO:0000256" key="3">
    <source>
        <dbReference type="ARBA" id="ARBA00022448"/>
    </source>
</evidence>
<feature type="region of interest" description="Disordered" evidence="9">
    <location>
        <begin position="1"/>
        <end position="25"/>
    </location>
</feature>
<dbReference type="PROSITE" id="PS50928">
    <property type="entry name" value="ABC_TM1"/>
    <property type="match status" value="1"/>
</dbReference>
<keyword evidence="12" id="KW-1185">Reference proteome</keyword>
<evidence type="ECO:0000256" key="1">
    <source>
        <dbReference type="ARBA" id="ARBA00004651"/>
    </source>
</evidence>
<evidence type="ECO:0000313" key="12">
    <source>
        <dbReference type="Proteomes" id="UP000236959"/>
    </source>
</evidence>
<evidence type="ECO:0000259" key="10">
    <source>
        <dbReference type="PROSITE" id="PS50928"/>
    </source>
</evidence>
<dbReference type="Pfam" id="PF00528">
    <property type="entry name" value="BPD_transp_1"/>
    <property type="match status" value="1"/>
</dbReference>
<feature type="transmembrane region" description="Helical" evidence="8">
    <location>
        <begin position="55"/>
        <end position="72"/>
    </location>
</feature>
<feature type="transmembrane region" description="Helical" evidence="8">
    <location>
        <begin position="305"/>
        <end position="325"/>
    </location>
</feature>
<comment type="subcellular location">
    <subcellularLocation>
        <location evidence="1 8">Cell membrane</location>
        <topology evidence="1 8">Multi-pass membrane protein</topology>
    </subcellularLocation>
</comment>
<dbReference type="OrthoDB" id="9807047at2"/>
<evidence type="ECO:0000256" key="5">
    <source>
        <dbReference type="ARBA" id="ARBA00022692"/>
    </source>
</evidence>
<evidence type="ECO:0000256" key="7">
    <source>
        <dbReference type="ARBA" id="ARBA00023136"/>
    </source>
</evidence>
<evidence type="ECO:0000256" key="8">
    <source>
        <dbReference type="RuleBase" id="RU363032"/>
    </source>
</evidence>
<dbReference type="AlphaFoldDB" id="A0A2S3UTQ0"/>
<keyword evidence="5 8" id="KW-0812">Transmembrane</keyword>
<feature type="transmembrane region" description="Helical" evidence="8">
    <location>
        <begin position="194"/>
        <end position="217"/>
    </location>
</feature>
<feature type="domain" description="ABC transmembrane type-1" evidence="10">
    <location>
        <begin position="114"/>
        <end position="322"/>
    </location>
</feature>
<dbReference type="GO" id="GO:0055085">
    <property type="term" value="P:transmembrane transport"/>
    <property type="evidence" value="ECO:0007669"/>
    <property type="project" value="InterPro"/>
</dbReference>
<name>A0A2S3UTQ0_9HYPH</name>
<evidence type="ECO:0000256" key="2">
    <source>
        <dbReference type="ARBA" id="ARBA00007069"/>
    </source>
</evidence>
<dbReference type="PANTHER" id="PTHR42929">
    <property type="entry name" value="INNER MEMBRANE ABC TRANSPORTER PERMEASE PROTEIN YDCU-RELATED-RELATED"/>
    <property type="match status" value="1"/>
</dbReference>
<feature type="transmembrane region" description="Helical" evidence="8">
    <location>
        <begin position="118"/>
        <end position="139"/>
    </location>
</feature>
<evidence type="ECO:0000256" key="6">
    <source>
        <dbReference type="ARBA" id="ARBA00022989"/>
    </source>
</evidence>
<dbReference type="InterPro" id="IPR000515">
    <property type="entry name" value="MetI-like"/>
</dbReference>
<keyword evidence="4" id="KW-1003">Cell membrane</keyword>
<keyword evidence="7 8" id="KW-0472">Membrane</keyword>
<reference evidence="11 12" key="1">
    <citation type="submission" date="2018-01" db="EMBL/GenBank/DDBJ databases">
        <title>Genomic Encyclopedia of Archaeal and Bacterial Type Strains, Phase II (KMG-II): from individual species to whole genera.</title>
        <authorList>
            <person name="Goeker M."/>
        </authorList>
    </citation>
    <scope>NUCLEOTIDE SEQUENCE [LARGE SCALE GENOMIC DNA]</scope>
    <source>
        <strain evidence="11 12">DSM 17023</strain>
    </source>
</reference>
<accession>A0A2S3UTQ0</accession>
<dbReference type="GO" id="GO:0005886">
    <property type="term" value="C:plasma membrane"/>
    <property type="evidence" value="ECO:0007669"/>
    <property type="project" value="UniProtKB-SubCell"/>
</dbReference>
<comment type="similarity">
    <text evidence="2">Belongs to the binding-protein-dependent transport system permease family. CysTW subfamily.</text>
</comment>
<protein>
    <submittedName>
        <fullName evidence="11">Spermidine/putrescine transport system permease protein</fullName>
    </submittedName>
</protein>